<name>A0A194PER8_PAPXU</name>
<gene>
    <name evidence="1" type="ORF">RR46_08282</name>
</gene>
<evidence type="ECO:0000313" key="2">
    <source>
        <dbReference type="Proteomes" id="UP000053268"/>
    </source>
</evidence>
<proteinExistence type="predicted"/>
<sequence>MQCSLGDLNVIYSEPQEATASSTQLPAEPEVSQPLVVASSSVDTAAKDSFSDLLDSDDFLKDGYYSQHFLGDHFLDDNNLLAENFLSDSLPGQDLLDSIVTEDIDTANPTLPNFEAE</sequence>
<evidence type="ECO:0000313" key="1">
    <source>
        <dbReference type="EMBL" id="KPI91856.1"/>
    </source>
</evidence>
<reference evidence="1 2" key="1">
    <citation type="journal article" date="2015" name="Nat. Commun.">
        <title>Outbred genome sequencing and CRISPR/Cas9 gene editing in butterflies.</title>
        <authorList>
            <person name="Li X."/>
            <person name="Fan D."/>
            <person name="Zhang W."/>
            <person name="Liu G."/>
            <person name="Zhang L."/>
            <person name="Zhao L."/>
            <person name="Fang X."/>
            <person name="Chen L."/>
            <person name="Dong Y."/>
            <person name="Chen Y."/>
            <person name="Ding Y."/>
            <person name="Zhao R."/>
            <person name="Feng M."/>
            <person name="Zhu Y."/>
            <person name="Feng Y."/>
            <person name="Jiang X."/>
            <person name="Zhu D."/>
            <person name="Xiang H."/>
            <person name="Feng X."/>
            <person name="Li S."/>
            <person name="Wang J."/>
            <person name="Zhang G."/>
            <person name="Kronforst M.R."/>
            <person name="Wang W."/>
        </authorList>
    </citation>
    <scope>NUCLEOTIDE SEQUENCE [LARGE SCALE GENOMIC DNA]</scope>
    <source>
        <strain evidence="1">Ya'a_city_454_Px</strain>
        <tissue evidence="1">Whole body</tissue>
    </source>
</reference>
<keyword evidence="2" id="KW-1185">Reference proteome</keyword>
<dbReference type="Proteomes" id="UP000053268">
    <property type="component" value="Unassembled WGS sequence"/>
</dbReference>
<protein>
    <submittedName>
        <fullName evidence="1">Uncharacterized protein</fullName>
    </submittedName>
</protein>
<accession>A0A194PER8</accession>
<dbReference type="EMBL" id="KQ459605">
    <property type="protein sequence ID" value="KPI91856.1"/>
    <property type="molecule type" value="Genomic_DNA"/>
</dbReference>
<organism evidence="1 2">
    <name type="scientific">Papilio xuthus</name>
    <name type="common">Asian swallowtail butterfly</name>
    <dbReference type="NCBI Taxonomy" id="66420"/>
    <lineage>
        <taxon>Eukaryota</taxon>
        <taxon>Metazoa</taxon>
        <taxon>Ecdysozoa</taxon>
        <taxon>Arthropoda</taxon>
        <taxon>Hexapoda</taxon>
        <taxon>Insecta</taxon>
        <taxon>Pterygota</taxon>
        <taxon>Neoptera</taxon>
        <taxon>Endopterygota</taxon>
        <taxon>Lepidoptera</taxon>
        <taxon>Glossata</taxon>
        <taxon>Ditrysia</taxon>
        <taxon>Papilionoidea</taxon>
        <taxon>Papilionidae</taxon>
        <taxon>Papilioninae</taxon>
        <taxon>Papilio</taxon>
    </lineage>
</organism>
<dbReference type="AlphaFoldDB" id="A0A194PER8"/>